<gene>
    <name evidence="1" type="ORF">A3G31_00285</name>
</gene>
<dbReference type="PANTHER" id="PTHR12526">
    <property type="entry name" value="GLYCOSYLTRANSFERASE"/>
    <property type="match status" value="1"/>
</dbReference>
<proteinExistence type="predicted"/>
<evidence type="ECO:0000313" key="2">
    <source>
        <dbReference type="Proteomes" id="UP000178082"/>
    </source>
</evidence>
<dbReference type="AlphaFoldDB" id="A0A1F7SGF4"/>
<evidence type="ECO:0000313" key="1">
    <source>
        <dbReference type="EMBL" id="OGL52821.1"/>
    </source>
</evidence>
<dbReference type="Proteomes" id="UP000178082">
    <property type="component" value="Unassembled WGS sequence"/>
</dbReference>
<dbReference type="CDD" id="cd03801">
    <property type="entry name" value="GT4_PimA-like"/>
    <property type="match status" value="1"/>
</dbReference>
<dbReference type="Gene3D" id="3.40.50.2000">
    <property type="entry name" value="Glycogen Phosphorylase B"/>
    <property type="match status" value="2"/>
</dbReference>
<dbReference type="EMBL" id="MGDI01000029">
    <property type="protein sequence ID" value="OGL52821.1"/>
    <property type="molecule type" value="Genomic_DNA"/>
</dbReference>
<name>A0A1F7SGF4_9BACT</name>
<comment type="caution">
    <text evidence="1">The sequence shown here is derived from an EMBL/GenBank/DDBJ whole genome shotgun (WGS) entry which is preliminary data.</text>
</comment>
<organism evidence="1 2">
    <name type="scientific">Candidatus Schekmanbacteria bacterium RIFCSPLOWO2_12_FULL_38_15</name>
    <dbReference type="NCBI Taxonomy" id="1817883"/>
    <lineage>
        <taxon>Bacteria</taxon>
        <taxon>Candidatus Schekmaniibacteriota</taxon>
    </lineage>
</organism>
<accession>A0A1F7SGF4</accession>
<reference evidence="1 2" key="1">
    <citation type="journal article" date="2016" name="Nat. Commun.">
        <title>Thousands of microbial genomes shed light on interconnected biogeochemical processes in an aquifer system.</title>
        <authorList>
            <person name="Anantharaman K."/>
            <person name="Brown C.T."/>
            <person name="Hug L.A."/>
            <person name="Sharon I."/>
            <person name="Castelle C.J."/>
            <person name="Probst A.J."/>
            <person name="Thomas B.C."/>
            <person name="Singh A."/>
            <person name="Wilkins M.J."/>
            <person name="Karaoz U."/>
            <person name="Brodie E.L."/>
            <person name="Williams K.H."/>
            <person name="Hubbard S.S."/>
            <person name="Banfield J.F."/>
        </authorList>
    </citation>
    <scope>NUCLEOTIDE SEQUENCE [LARGE SCALE GENOMIC DNA]</scope>
</reference>
<dbReference type="PANTHER" id="PTHR12526:SF630">
    <property type="entry name" value="GLYCOSYLTRANSFERASE"/>
    <property type="match status" value="1"/>
</dbReference>
<protein>
    <recommendedName>
        <fullName evidence="3">Glycosyltransferase subfamily 4-like N-terminal domain-containing protein</fullName>
    </recommendedName>
</protein>
<dbReference type="Pfam" id="PF13692">
    <property type="entry name" value="Glyco_trans_1_4"/>
    <property type="match status" value="1"/>
</dbReference>
<evidence type="ECO:0008006" key="3">
    <source>
        <dbReference type="Google" id="ProtNLM"/>
    </source>
</evidence>
<dbReference type="STRING" id="1817883.A3G31_00285"/>
<dbReference type="SUPFAM" id="SSF53756">
    <property type="entry name" value="UDP-Glycosyltransferase/glycogen phosphorylase"/>
    <property type="match status" value="1"/>
</dbReference>
<sequence length="413" mass="47267">MNNNFNFSPKMKILWIKMRLPFPLTAGTDHVSYNLIKSVAEKHDVTLISHSRSEGSEAIEGLNRFGVKTILVDFPALNGLLMKTFNRLKREFLLFFCLIPREVTDNTSKSIEKVIKRKLKEEEFDLVQIEYWFAGKYRKYIKKSLSSLIVHDAFFITAEQNVKFQKGLKSKIVGFIEYLSIKRYELKIIKSFDHVLFISKHDAEIFKKYIPGLNSAKILPLGFNYPVWDENEKEIENNTLIFVGSMMAYFNVDAMLYFCNDVLPSIEKEVPEVKLYIVGENPQNEIKSLASRGNIIVTGSVTDVKDFIKMSEVYVAPLRIGTGIKTKIIEAMACAKAIVTTSVGVQGLEFENGENIIVADDPADFANNVIELLRNPLKRKKLSENARKLFYQHYHLTSVKSKIQDVYSSLISE</sequence>